<accession>A0A653CU80</accession>
<protein>
    <submittedName>
        <fullName evidence="1">Uncharacterized protein</fullName>
    </submittedName>
</protein>
<gene>
    <name evidence="1" type="ORF">CALMAC_LOCUS11892</name>
</gene>
<reference evidence="1 2" key="1">
    <citation type="submission" date="2019-01" db="EMBL/GenBank/DDBJ databases">
        <authorList>
            <person name="Sayadi A."/>
        </authorList>
    </citation>
    <scope>NUCLEOTIDE SEQUENCE [LARGE SCALE GENOMIC DNA]</scope>
</reference>
<sequence length="111" mass="12843">MERNRMHAHLFSAYGRLFRLSWMMDDTGSLRFGLFRLGGAAGNTYKIVVTHATRPACTMTYIEPVRCLTDGGREEDWSDLWTNLDPWCWRKYCDDEGNLHLSVTIGKLHSN</sequence>
<name>A0A653CU80_CALMS</name>
<dbReference type="AlphaFoldDB" id="A0A653CU80"/>
<dbReference type="EMBL" id="CAACVG010008898">
    <property type="protein sequence ID" value="VEN51438.1"/>
    <property type="molecule type" value="Genomic_DNA"/>
</dbReference>
<proteinExistence type="predicted"/>
<organism evidence="1 2">
    <name type="scientific">Callosobruchus maculatus</name>
    <name type="common">Southern cowpea weevil</name>
    <name type="synonym">Pulse bruchid</name>
    <dbReference type="NCBI Taxonomy" id="64391"/>
    <lineage>
        <taxon>Eukaryota</taxon>
        <taxon>Metazoa</taxon>
        <taxon>Ecdysozoa</taxon>
        <taxon>Arthropoda</taxon>
        <taxon>Hexapoda</taxon>
        <taxon>Insecta</taxon>
        <taxon>Pterygota</taxon>
        <taxon>Neoptera</taxon>
        <taxon>Endopterygota</taxon>
        <taxon>Coleoptera</taxon>
        <taxon>Polyphaga</taxon>
        <taxon>Cucujiformia</taxon>
        <taxon>Chrysomeloidea</taxon>
        <taxon>Chrysomelidae</taxon>
        <taxon>Bruchinae</taxon>
        <taxon>Bruchini</taxon>
        <taxon>Callosobruchus</taxon>
    </lineage>
</organism>
<evidence type="ECO:0000313" key="1">
    <source>
        <dbReference type="EMBL" id="VEN51438.1"/>
    </source>
</evidence>
<keyword evidence="2" id="KW-1185">Reference proteome</keyword>
<evidence type="ECO:0000313" key="2">
    <source>
        <dbReference type="Proteomes" id="UP000410492"/>
    </source>
</evidence>
<dbReference type="Proteomes" id="UP000410492">
    <property type="component" value="Unassembled WGS sequence"/>
</dbReference>